<dbReference type="AlphaFoldDB" id="A0A495JSG6"/>
<keyword evidence="2" id="KW-0456">Lyase</keyword>
<organism evidence="5 6">
    <name type="scientific">Micromonospora pisi</name>
    <dbReference type="NCBI Taxonomy" id="589240"/>
    <lineage>
        <taxon>Bacteria</taxon>
        <taxon>Bacillati</taxon>
        <taxon>Actinomycetota</taxon>
        <taxon>Actinomycetes</taxon>
        <taxon>Micromonosporales</taxon>
        <taxon>Micromonosporaceae</taxon>
        <taxon>Micromonospora</taxon>
    </lineage>
</organism>
<evidence type="ECO:0000313" key="5">
    <source>
        <dbReference type="EMBL" id="RKR91302.1"/>
    </source>
</evidence>
<dbReference type="InterPro" id="IPR002818">
    <property type="entry name" value="DJ-1/PfpI"/>
</dbReference>
<keyword evidence="5" id="KW-0378">Hydrolase</keyword>
<dbReference type="GO" id="GO:0005737">
    <property type="term" value="C:cytoplasm"/>
    <property type="evidence" value="ECO:0007669"/>
    <property type="project" value="TreeGrafter"/>
</dbReference>
<dbReference type="GO" id="GO:0006508">
    <property type="term" value="P:proteolysis"/>
    <property type="evidence" value="ECO:0007669"/>
    <property type="project" value="UniProtKB-KW"/>
</dbReference>
<dbReference type="PANTHER" id="PTHR48094:SF11">
    <property type="entry name" value="GLUTATHIONE-INDEPENDENT GLYOXALASE HSP31-RELATED"/>
    <property type="match status" value="1"/>
</dbReference>
<dbReference type="CDD" id="cd03141">
    <property type="entry name" value="GATase1_Hsp31_like"/>
    <property type="match status" value="1"/>
</dbReference>
<keyword evidence="5" id="KW-0645">Protease</keyword>
<evidence type="ECO:0000256" key="2">
    <source>
        <dbReference type="ARBA" id="ARBA00023239"/>
    </source>
</evidence>
<accession>A0A495JSG6</accession>
<feature type="domain" description="DJ-1/PfpI" evidence="4">
    <location>
        <begin position="28"/>
        <end position="222"/>
    </location>
</feature>
<dbReference type="SUPFAM" id="SSF52317">
    <property type="entry name" value="Class I glutamine amidotransferase-like"/>
    <property type="match status" value="1"/>
</dbReference>
<dbReference type="OrthoDB" id="9792284at2"/>
<comment type="caution">
    <text evidence="5">The sequence shown here is derived from an EMBL/GenBank/DDBJ whole genome shotgun (WGS) entry which is preliminary data.</text>
</comment>
<dbReference type="PANTHER" id="PTHR48094">
    <property type="entry name" value="PROTEIN/NUCLEIC ACID DEGLYCASE DJ-1-RELATED"/>
    <property type="match status" value="1"/>
</dbReference>
<dbReference type="InterPro" id="IPR029062">
    <property type="entry name" value="Class_I_gatase-like"/>
</dbReference>
<evidence type="ECO:0000256" key="3">
    <source>
        <dbReference type="ARBA" id="ARBA00038493"/>
    </source>
</evidence>
<protein>
    <submittedName>
        <fullName evidence="5">Putative intracellular protease/amidase</fullName>
    </submittedName>
</protein>
<dbReference type="EMBL" id="RBKT01000001">
    <property type="protein sequence ID" value="RKR91302.1"/>
    <property type="molecule type" value="Genomic_DNA"/>
</dbReference>
<dbReference type="GO" id="GO:0019172">
    <property type="term" value="F:glyoxalase III activity"/>
    <property type="evidence" value="ECO:0007669"/>
    <property type="project" value="TreeGrafter"/>
</dbReference>
<sequence length="228" mass="23915">MQRVLLVLTSHGQLGSTGIATGVGLQTFASPYYLLTEAGIEVQVASPMGGQPPVDPLSFGDGVETAALRRLSADREAQGLLEHTMALAAVDGERYDGLFFAGGHGGMWDLPEDESAGRLIGIALSANKPVVAVCHGVAALCSPDPVTGHTSLKGRRVTGLSNREEVLLGRHQSVPFLLQDRLTSLGAAFEEAAEFSSHVVVDNQLITGQNMRSADQASRTLIAALSRS</sequence>
<gene>
    <name evidence="5" type="ORF">BDK92_5695</name>
</gene>
<reference evidence="5 6" key="1">
    <citation type="submission" date="2018-10" db="EMBL/GenBank/DDBJ databases">
        <title>Sequencing the genomes of 1000 actinobacteria strains.</title>
        <authorList>
            <person name="Klenk H.-P."/>
        </authorList>
    </citation>
    <scope>NUCLEOTIDE SEQUENCE [LARGE SCALE GENOMIC DNA]</scope>
    <source>
        <strain evidence="5 6">DSM 45175</strain>
    </source>
</reference>
<dbReference type="GO" id="GO:0008233">
    <property type="term" value="F:peptidase activity"/>
    <property type="evidence" value="ECO:0007669"/>
    <property type="project" value="UniProtKB-KW"/>
</dbReference>
<evidence type="ECO:0000313" key="6">
    <source>
        <dbReference type="Proteomes" id="UP000277671"/>
    </source>
</evidence>
<dbReference type="Pfam" id="PF01965">
    <property type="entry name" value="DJ-1_PfpI"/>
    <property type="match status" value="1"/>
</dbReference>
<comment type="similarity">
    <text evidence="3">Belongs to the peptidase C56 family. HSP31-like subfamily.</text>
</comment>
<name>A0A495JSG6_9ACTN</name>
<keyword evidence="6" id="KW-1185">Reference proteome</keyword>
<dbReference type="RefSeq" id="WP_147457139.1">
    <property type="nucleotide sequence ID" value="NZ_RBKT01000001.1"/>
</dbReference>
<dbReference type="Gene3D" id="3.40.50.880">
    <property type="match status" value="1"/>
</dbReference>
<dbReference type="GO" id="GO:0019243">
    <property type="term" value="P:methylglyoxal catabolic process to D-lactate via S-lactoyl-glutathione"/>
    <property type="evidence" value="ECO:0007669"/>
    <property type="project" value="TreeGrafter"/>
</dbReference>
<evidence type="ECO:0000256" key="1">
    <source>
        <dbReference type="ARBA" id="ARBA00023016"/>
    </source>
</evidence>
<dbReference type="InterPro" id="IPR050325">
    <property type="entry name" value="Prot/Nucl_acid_deglycase"/>
</dbReference>
<evidence type="ECO:0000259" key="4">
    <source>
        <dbReference type="Pfam" id="PF01965"/>
    </source>
</evidence>
<proteinExistence type="inferred from homology"/>
<keyword evidence="1" id="KW-0346">Stress response</keyword>
<dbReference type="Proteomes" id="UP000277671">
    <property type="component" value="Unassembled WGS sequence"/>
</dbReference>